<feature type="binding site" evidence="6">
    <location>
        <position position="281"/>
    </location>
    <ligand>
        <name>NAD(+)</name>
        <dbReference type="ChEBI" id="CHEBI:57540"/>
    </ligand>
</feature>
<keyword evidence="6" id="KW-0547">Nucleotide-binding</keyword>
<protein>
    <submittedName>
        <fullName evidence="10">Pyruvate/2-oxoglutarate dehydrogenase complex dihydrolipoamide dehydrogenase (E3) component</fullName>
    </submittedName>
</protein>
<dbReference type="PRINTS" id="PR00368">
    <property type="entry name" value="FADPNR"/>
</dbReference>
<feature type="binding site" evidence="6">
    <location>
        <begin position="191"/>
        <end position="198"/>
    </location>
    <ligand>
        <name>NAD(+)</name>
        <dbReference type="ChEBI" id="CHEBI:57540"/>
    </ligand>
</feature>
<evidence type="ECO:0000256" key="2">
    <source>
        <dbReference type="ARBA" id="ARBA00022630"/>
    </source>
</evidence>
<dbReference type="InterPro" id="IPR023753">
    <property type="entry name" value="FAD/NAD-binding_dom"/>
</dbReference>
<feature type="disulfide bond" description="Redox-active" evidence="7">
    <location>
        <begin position="53"/>
        <end position="58"/>
    </location>
</feature>
<dbReference type="InterPro" id="IPR004099">
    <property type="entry name" value="Pyr_nucl-diS_OxRdtase_dimer"/>
</dbReference>
<dbReference type="GO" id="GO:0050660">
    <property type="term" value="F:flavin adenine dinucleotide binding"/>
    <property type="evidence" value="ECO:0007669"/>
    <property type="project" value="TreeGrafter"/>
</dbReference>
<evidence type="ECO:0000256" key="4">
    <source>
        <dbReference type="ARBA" id="ARBA00023002"/>
    </source>
</evidence>
<dbReference type="InterPro" id="IPR001100">
    <property type="entry name" value="Pyr_nuc-diS_OxRdtase"/>
</dbReference>
<dbReference type="InterPro" id="IPR036188">
    <property type="entry name" value="FAD/NAD-bd_sf"/>
</dbReference>
<dbReference type="Pfam" id="PF02852">
    <property type="entry name" value="Pyr_redox_dim"/>
    <property type="match status" value="1"/>
</dbReference>
<evidence type="ECO:0000256" key="5">
    <source>
        <dbReference type="PIRSR" id="PIRSR000350-2"/>
    </source>
</evidence>
<dbReference type="SUPFAM" id="SSF55424">
    <property type="entry name" value="FAD/NAD-linked reductases, dimerisation (C-terminal) domain"/>
    <property type="match status" value="1"/>
</dbReference>
<dbReference type="AlphaFoldDB" id="A0A7W8JUJ0"/>
<organism evidence="10 11">
    <name type="scientific">Deinococcus humi</name>
    <dbReference type="NCBI Taxonomy" id="662880"/>
    <lineage>
        <taxon>Bacteria</taxon>
        <taxon>Thermotogati</taxon>
        <taxon>Deinococcota</taxon>
        <taxon>Deinococci</taxon>
        <taxon>Deinococcales</taxon>
        <taxon>Deinococcaceae</taxon>
        <taxon>Deinococcus</taxon>
    </lineage>
</organism>
<dbReference type="Pfam" id="PF07992">
    <property type="entry name" value="Pyr_redox_2"/>
    <property type="match status" value="1"/>
</dbReference>
<feature type="binding site" evidence="6">
    <location>
        <position position="322"/>
    </location>
    <ligand>
        <name>FAD</name>
        <dbReference type="ChEBI" id="CHEBI:57692"/>
    </ligand>
</feature>
<dbReference type="GO" id="GO:0003955">
    <property type="term" value="F:NAD(P)H dehydrogenase (quinone) activity"/>
    <property type="evidence" value="ECO:0007669"/>
    <property type="project" value="TreeGrafter"/>
</dbReference>
<dbReference type="Proteomes" id="UP000552709">
    <property type="component" value="Unassembled WGS sequence"/>
</dbReference>
<dbReference type="PIRSF" id="PIRSF000350">
    <property type="entry name" value="Mercury_reductase_MerA"/>
    <property type="match status" value="1"/>
</dbReference>
<accession>A0A7W8JUJ0</accession>
<dbReference type="RefSeq" id="WP_184132275.1">
    <property type="nucleotide sequence ID" value="NZ_JACHFL010000005.1"/>
</dbReference>
<reference evidence="10 11" key="1">
    <citation type="submission" date="2020-08" db="EMBL/GenBank/DDBJ databases">
        <title>Genomic Encyclopedia of Type Strains, Phase IV (KMG-IV): sequencing the most valuable type-strain genomes for metagenomic binning, comparative biology and taxonomic classification.</title>
        <authorList>
            <person name="Goeker M."/>
        </authorList>
    </citation>
    <scope>NUCLEOTIDE SEQUENCE [LARGE SCALE GENOMIC DNA]</scope>
    <source>
        <strain evidence="10 11">DSM 27939</strain>
    </source>
</reference>
<evidence type="ECO:0000259" key="9">
    <source>
        <dbReference type="Pfam" id="PF07992"/>
    </source>
</evidence>
<evidence type="ECO:0000256" key="7">
    <source>
        <dbReference type="PIRSR" id="PIRSR000350-4"/>
    </source>
</evidence>
<name>A0A7W8JUJ0_9DEIO</name>
<keyword evidence="6" id="KW-0520">NAD</keyword>
<evidence type="ECO:0000259" key="8">
    <source>
        <dbReference type="Pfam" id="PF02852"/>
    </source>
</evidence>
<evidence type="ECO:0000256" key="6">
    <source>
        <dbReference type="PIRSR" id="PIRSR000350-3"/>
    </source>
</evidence>
<dbReference type="Gene3D" id="3.30.390.30">
    <property type="match status" value="1"/>
</dbReference>
<keyword evidence="4" id="KW-0560">Oxidoreductase</keyword>
<comment type="caution">
    <text evidence="10">The sequence shown here is derived from an EMBL/GenBank/DDBJ whole genome shotgun (WGS) entry which is preliminary data.</text>
</comment>
<proteinExistence type="inferred from homology"/>
<dbReference type="PANTHER" id="PTHR43014:SF2">
    <property type="entry name" value="MERCURIC REDUCTASE"/>
    <property type="match status" value="1"/>
</dbReference>
<feature type="domain" description="Pyridine nucleotide-disulphide oxidoreductase dimerisation" evidence="8">
    <location>
        <begin position="357"/>
        <end position="464"/>
    </location>
</feature>
<dbReference type="EMBL" id="JACHFL010000005">
    <property type="protein sequence ID" value="MBB5363424.1"/>
    <property type="molecule type" value="Genomic_DNA"/>
</dbReference>
<evidence type="ECO:0000313" key="10">
    <source>
        <dbReference type="EMBL" id="MBB5363424.1"/>
    </source>
</evidence>
<comment type="similarity">
    <text evidence="1">Belongs to the class-I pyridine nucleotide-disulfide oxidoreductase family.</text>
</comment>
<dbReference type="FunFam" id="3.30.390.30:FF:000001">
    <property type="entry name" value="Dihydrolipoyl dehydrogenase"/>
    <property type="match status" value="1"/>
</dbReference>
<dbReference type="PANTHER" id="PTHR43014">
    <property type="entry name" value="MERCURIC REDUCTASE"/>
    <property type="match status" value="1"/>
</dbReference>
<keyword evidence="2" id="KW-0285">Flavoprotein</keyword>
<gene>
    <name evidence="10" type="ORF">HNQ08_002522</name>
</gene>
<feature type="active site" description="Proton acceptor" evidence="5">
    <location>
        <position position="455"/>
    </location>
</feature>
<feature type="binding site" evidence="6">
    <location>
        <position position="214"/>
    </location>
    <ligand>
        <name>NAD(+)</name>
        <dbReference type="ChEBI" id="CHEBI:57540"/>
    </ligand>
</feature>
<keyword evidence="10" id="KW-0670">Pyruvate</keyword>
<sequence length="486" mass="52099">MSQNKPDTERPAPDRCDAVIIGAGQAGVPLAQALTDSGRQVVLIEAEHVGGTCVNEGCTPTKTMIASARVAHLARRSDEYGVQDGQVQVDFAAVQARKDSVVEQFRSGSRDGLEQAGVELVMGRARFIGPHTVQATLPDGSRRAFEAPLVFINTGARPTWPNLPGLRDVGAVDSTGLLALRELPEHLLILGGGYIGLEFGQAFARFGSRVTVIERGERLASHEDPDVAAALTDVLCDEGVAVLCGREVVWTRRSDSGVDVLVRDPQGEQILSGSHLLVATGRTPNTDDLGLDVAGVDVDERGHVRVDDDLRTNVEGVYALGDVKGGPAFTHVAYDDFRIVRDALLHGQRRSWHNRLIPYTVFTDPQLARVGLDEMQAREQGLRVRVYTLPMSKVARAIETGETSGLMKAVVDDETDQILGATVLGAEGGETLSVLQVAMQGNLTASDLRDGVFSHPTWTESLNNLFMGTPVLHTPKSAADERPGTG</sequence>
<dbReference type="InterPro" id="IPR016156">
    <property type="entry name" value="FAD/NAD-linked_Rdtase_dimer_sf"/>
</dbReference>
<comment type="cofactor">
    <cofactor evidence="6">
        <name>FAD</name>
        <dbReference type="ChEBI" id="CHEBI:57692"/>
    </cofactor>
    <text evidence="6">Binds 1 FAD per subunit.</text>
</comment>
<evidence type="ECO:0000256" key="3">
    <source>
        <dbReference type="ARBA" id="ARBA00022827"/>
    </source>
</evidence>
<feature type="binding site" evidence="6">
    <location>
        <position position="62"/>
    </location>
    <ligand>
        <name>FAD</name>
        <dbReference type="ChEBI" id="CHEBI:57692"/>
    </ligand>
</feature>
<dbReference type="SUPFAM" id="SSF51905">
    <property type="entry name" value="FAD/NAD(P)-binding domain"/>
    <property type="match status" value="1"/>
</dbReference>
<evidence type="ECO:0000256" key="1">
    <source>
        <dbReference type="ARBA" id="ARBA00007532"/>
    </source>
</evidence>
<evidence type="ECO:0000313" key="11">
    <source>
        <dbReference type="Proteomes" id="UP000552709"/>
    </source>
</evidence>
<feature type="domain" description="FAD/NAD(P)-binding" evidence="9">
    <location>
        <begin position="17"/>
        <end position="335"/>
    </location>
</feature>
<keyword evidence="3 6" id="KW-0274">FAD</keyword>
<keyword evidence="11" id="KW-1185">Reference proteome</keyword>
<dbReference type="PRINTS" id="PR00411">
    <property type="entry name" value="PNDRDTASEI"/>
</dbReference>
<dbReference type="Gene3D" id="3.50.50.60">
    <property type="entry name" value="FAD/NAD(P)-binding domain"/>
    <property type="match status" value="2"/>
</dbReference>